<reference evidence="2 6" key="1">
    <citation type="submission" date="2018-08" db="EMBL/GenBank/DDBJ databases">
        <title>Draft genome of Streptococcus sp .nov. Z2.</title>
        <authorList>
            <person name="Tian Z."/>
        </authorList>
    </citation>
    <scope>NUCLEOTIDE SEQUENCE [LARGE SCALE GENOMIC DNA]</scope>
    <source>
        <strain evidence="2 6">Z2</strain>
    </source>
</reference>
<organism evidence="3 5">
    <name type="scientific">Streptococcus chenjunshii</name>
    <dbReference type="NCBI Taxonomy" id="2173853"/>
    <lineage>
        <taxon>Bacteria</taxon>
        <taxon>Bacillati</taxon>
        <taxon>Bacillota</taxon>
        <taxon>Bacilli</taxon>
        <taxon>Lactobacillales</taxon>
        <taxon>Streptococcaceae</taxon>
        <taxon>Streptococcus</taxon>
    </lineage>
</organism>
<evidence type="ECO:0000313" key="1">
    <source>
        <dbReference type="EMBL" id="AXQ79398.1"/>
    </source>
</evidence>
<accession>A0A372KIT1</accession>
<evidence type="ECO:0000313" key="3">
    <source>
        <dbReference type="EMBL" id="RFU52167.1"/>
    </source>
</evidence>
<dbReference type="KEGG" id="schj:DDV21_010075"/>
<keyword evidence="6" id="KW-1185">Reference proteome</keyword>
<dbReference type="EMBL" id="QVQZ01000066">
    <property type="protein sequence ID" value="RFU52167.1"/>
    <property type="molecule type" value="Genomic_DNA"/>
</dbReference>
<evidence type="ECO:0000313" key="6">
    <source>
        <dbReference type="Proteomes" id="UP000264056"/>
    </source>
</evidence>
<dbReference type="InterPro" id="IPR048042">
    <property type="entry name" value="TipC-like"/>
</dbReference>
<dbReference type="EMBL" id="CP031733">
    <property type="protein sequence ID" value="AXQ79398.1"/>
    <property type="molecule type" value="Genomic_DNA"/>
</dbReference>
<name>A0A372KIT1_9STRE</name>
<sequence>MKKKAFLLVSLVAIVIVVGLLGYRWSVRRNLKNPFDEMVYSETQSTKVTLFTPLSTVVNSDRHFKADDDFVTLNYDSDLLNGGELMYAFMSKSVLSFTYDKEIEEGIKLVIVYSYSPDKTTITQKIYLSDQTGEETIYKGEELLEKLSIYGKDVDWLESTSQKVLEEYILGLWFEKGSGRYSLENLGDLKIQYDEVLNKGSHEE</sequence>
<dbReference type="Proteomes" id="UP000246115">
    <property type="component" value="Chromosome"/>
</dbReference>
<dbReference type="OrthoDB" id="2218202at2"/>
<dbReference type="Proteomes" id="UP000264056">
    <property type="component" value="Unassembled WGS sequence"/>
</dbReference>
<reference evidence="4" key="3">
    <citation type="submission" date="2018-08" db="EMBL/GenBank/DDBJ databases">
        <title>Streptococcus chenjunshii sp. nov., isolated from stools sample of the Tibetan antelope in the Qinghai-Tibet plateau, China.</title>
        <authorList>
            <person name="Tian Z."/>
        </authorList>
    </citation>
    <scope>NUCLEOTIDE SEQUENCE [LARGE SCALE GENOMIC DNA]</scope>
    <source>
        <strain evidence="4">Z15</strain>
    </source>
</reference>
<evidence type="ECO:0000313" key="5">
    <source>
        <dbReference type="Proteomes" id="UP000262901"/>
    </source>
</evidence>
<dbReference type="NCBIfam" id="NF033863">
    <property type="entry name" value="immun_TipC_fam"/>
    <property type="match status" value="1"/>
</dbReference>
<dbReference type="EMBL" id="QVQY01000073">
    <property type="protein sequence ID" value="RFU49961.1"/>
    <property type="molecule type" value="Genomic_DNA"/>
</dbReference>
<proteinExistence type="predicted"/>
<reference evidence="3 5" key="2">
    <citation type="submission" date="2018-08" db="EMBL/GenBank/DDBJ databases">
        <title>Draft genome of Streptococcus sp. nov. Z1.</title>
        <authorList>
            <person name="Tian Z."/>
        </authorList>
    </citation>
    <scope>NUCLEOTIDE SEQUENCE [LARGE SCALE GENOMIC DNA]</scope>
    <source>
        <strain evidence="3">Z1</strain>
        <strain evidence="5">Z1(2018)</strain>
    </source>
</reference>
<dbReference type="AlphaFoldDB" id="A0A372KIT1"/>
<accession>A0A346NEF3</accession>
<dbReference type="RefSeq" id="WP_116879160.1">
    <property type="nucleotide sequence ID" value="NZ_CP031733.1"/>
</dbReference>
<protein>
    <recommendedName>
        <fullName evidence="7">TipC family immunity protein</fullName>
    </recommendedName>
</protein>
<evidence type="ECO:0000313" key="2">
    <source>
        <dbReference type="EMBL" id="RFU49961.1"/>
    </source>
</evidence>
<reference evidence="1" key="4">
    <citation type="journal article" date="2019" name="Int. J. Syst. Evol. Microbiol.">
        <title>Streptococcus chenjunshii sp. nov. isolated from feces of Tibetan antelopes.</title>
        <authorList>
            <person name="Tian Z."/>
            <person name="Lu S."/>
            <person name="Jin D."/>
            <person name="Yang J."/>
            <person name="Pu J."/>
            <person name="Lai X.H."/>
            <person name="Bai X.N."/>
            <person name="Wu X.M."/>
            <person name="Li J."/>
            <person name="Wang S."/>
            <person name="Xu J."/>
        </authorList>
    </citation>
    <scope>NUCLEOTIDE SEQUENCE</scope>
    <source>
        <strain evidence="1">Z15</strain>
    </source>
</reference>
<dbReference type="Proteomes" id="UP000262901">
    <property type="component" value="Unassembled WGS sequence"/>
</dbReference>
<evidence type="ECO:0008006" key="7">
    <source>
        <dbReference type="Google" id="ProtNLM"/>
    </source>
</evidence>
<gene>
    <name evidence="1" type="ORF">DDV21_010075</name>
    <name evidence="2" type="ORF">DDV22_11170</name>
    <name evidence="3" type="ORF">DDV23_11115</name>
</gene>
<evidence type="ECO:0000313" key="4">
    <source>
        <dbReference type="Proteomes" id="UP000246115"/>
    </source>
</evidence>